<dbReference type="Proteomes" id="UP000242525">
    <property type="component" value="Unassembled WGS sequence"/>
</dbReference>
<dbReference type="InterPro" id="IPR000904">
    <property type="entry name" value="Sec7_dom"/>
</dbReference>
<dbReference type="AlphaFoldDB" id="A0A0J9XB37"/>
<feature type="compositionally biased region" description="Polar residues" evidence="1">
    <location>
        <begin position="709"/>
        <end position="721"/>
    </location>
</feature>
<evidence type="ECO:0000256" key="1">
    <source>
        <dbReference type="SAM" id="MobiDB-lite"/>
    </source>
</evidence>
<feature type="region of interest" description="Disordered" evidence="1">
    <location>
        <begin position="549"/>
        <end position="569"/>
    </location>
</feature>
<dbReference type="EMBL" id="CCBN010000008">
    <property type="protein sequence ID" value="CDO54655.1"/>
    <property type="molecule type" value="Genomic_DNA"/>
</dbReference>
<dbReference type="PANTHER" id="PTHR10663:SF373">
    <property type="entry name" value="PH AND SEC7 DOMAIN-CONTAINING PROTEIN C11E3.11C"/>
    <property type="match status" value="1"/>
</dbReference>
<organism evidence="3 4">
    <name type="scientific">Geotrichum candidum</name>
    <name type="common">Oospora lactis</name>
    <name type="synonym">Dipodascus geotrichum</name>
    <dbReference type="NCBI Taxonomy" id="1173061"/>
    <lineage>
        <taxon>Eukaryota</taxon>
        <taxon>Fungi</taxon>
        <taxon>Dikarya</taxon>
        <taxon>Ascomycota</taxon>
        <taxon>Saccharomycotina</taxon>
        <taxon>Dipodascomycetes</taxon>
        <taxon>Dipodascales</taxon>
        <taxon>Dipodascaceae</taxon>
        <taxon>Geotrichum</taxon>
    </lineage>
</organism>
<feature type="compositionally biased region" description="Polar residues" evidence="1">
    <location>
        <begin position="47"/>
        <end position="64"/>
    </location>
</feature>
<dbReference type="InterPro" id="IPR041681">
    <property type="entry name" value="PH_9"/>
</dbReference>
<name>A0A0J9XB37_GEOCN</name>
<gene>
    <name evidence="3" type="ORF">BN980_GECA08s02595g</name>
</gene>
<reference evidence="3" key="1">
    <citation type="submission" date="2014-03" db="EMBL/GenBank/DDBJ databases">
        <authorList>
            <person name="Casaregola S."/>
        </authorList>
    </citation>
    <scope>NUCLEOTIDE SEQUENCE [LARGE SCALE GENOMIC DNA]</scope>
    <source>
        <strain evidence="3">CLIB 918</strain>
    </source>
</reference>
<feature type="compositionally biased region" description="Low complexity" evidence="1">
    <location>
        <begin position="691"/>
        <end position="708"/>
    </location>
</feature>
<proteinExistence type="predicted"/>
<feature type="region of interest" description="Disordered" evidence="1">
    <location>
        <begin position="691"/>
        <end position="726"/>
    </location>
</feature>
<dbReference type="SUPFAM" id="SSF48425">
    <property type="entry name" value="Sec7 domain"/>
    <property type="match status" value="1"/>
</dbReference>
<evidence type="ECO:0000313" key="4">
    <source>
        <dbReference type="Proteomes" id="UP000242525"/>
    </source>
</evidence>
<feature type="compositionally biased region" description="Polar residues" evidence="1">
    <location>
        <begin position="335"/>
        <end position="347"/>
    </location>
</feature>
<sequence>MLHSAFLSELDDTNHQAAIDSIAATLHSISLETTNKPKQAVLPDLSSTANVQSNPPANTSNTLQDDIFTNYGGSSGSPPSSPDTIHIYDTKLDEEYKICLVETNPTSSLKPIAKDYAANNNLGDYLQLSHQNTTSPESETNSIREVNEIEEGELPTKPEEMIEELAHSLYEGTCHSVPHHEAASWIGDSGAERALVRKAYMAKFNWHKLSILGAIRGLCDRLYLKAESQQLDRIIDAFSERWCECNPKHGFKNVSVVYTLAYSILLLNTDKHSEEYSASKKMPRSQYVQSTFQAMSILATSTETSEDIDPPPSKTGSAASSQQTSQSLPGKIMDSKNNTINTSNAKPSSEYGAINENTMLVDTKLELSIKDWEFFLTTLLKSIYASVNMNPLNIAKSDNGNNGESADSDQAASKRVSMIGNMFSRRSSWMASTDILSDYEYSDAIAHNGALGGANQSNPYGGRRRSVMQTPGGAGARVLPSGSSVYTTSGHIPVPQDHNIGFAGALWSTIIREEQEKTGFDDDIDGSSHQMDLHADELLLKVPPSGELRVHKSQSSGHLGTSGSSDLRSVKSSATLNSSNFNTHSDYTSAKPGDKITRASLFSSNASESAYSRCEDIQLEEEELALNGAPWAKEGLLKFQAFFDKDSMPKKYKKKGWMDVFVVAQRGYLKMFQFETRQPVKKKSMILSSFRSSNSNSSANSSTASISSGQDSMPSTDSMNNGAGGPKVGSGNWLDNAVMIDNISLCHTMAQIIHIAKDGTDILGVLPGLPSKKTSHISHNGANVQWSLKLPNGGVLAFLAGTREIADEYVYTCNYWAARVSKEPLVEAVSSVEYGWSRPLELVFGPTVAAELASNSSSNSSVNGQSRPVYKSRSKSMTLGLLLGGEAPGSSDAGSASIASGGTKEGFLRKKASSPNLGLHSASKSVQHQLLGRTIGGNNSNHGSALTASSTRSTISSGVSATHEEPAASIPTTTSRNGFSAFEASAAATAAATSLFGITSESLTQISLKAHKVTAANLRAVVTTRSSENGTMVTHGGHTFYLASGSVDTLFMNHTQIKVRGWRPAQVHSAIHSQLDEESQLTALVRHTATVEEALEVHTGLRAKLLTIFSPELLVSKMVNSNWEKKSNYLLREAVKYDIYILTLKYAIKDRNAATGVNNLAAGDDNRDGSYEA</sequence>
<dbReference type="InterPro" id="IPR023394">
    <property type="entry name" value="Sec7_C_sf"/>
</dbReference>
<dbReference type="PROSITE" id="PS50190">
    <property type="entry name" value="SEC7"/>
    <property type="match status" value="1"/>
</dbReference>
<feature type="domain" description="SEC7" evidence="2">
    <location>
        <begin position="136"/>
        <end position="343"/>
    </location>
</feature>
<dbReference type="Pfam" id="PF15410">
    <property type="entry name" value="PH_9"/>
    <property type="match status" value="1"/>
</dbReference>
<evidence type="ECO:0000313" key="3">
    <source>
        <dbReference type="EMBL" id="CDO54655.1"/>
    </source>
</evidence>
<protein>
    <submittedName>
        <fullName evidence="3">Similar to Saccharomyces cerevisiae YBL060W YEL1 Guanine nucleotide exchange factor specific for Arf3p</fullName>
    </submittedName>
</protein>
<comment type="caution">
    <text evidence="3">The sequence shown here is derived from an EMBL/GenBank/DDBJ whole genome shotgun (WGS) entry which is preliminary data.</text>
</comment>
<dbReference type="Gene3D" id="2.30.29.30">
    <property type="entry name" value="Pleckstrin-homology domain (PH domain)/Phosphotyrosine-binding domain (PTB)"/>
    <property type="match status" value="1"/>
</dbReference>
<dbReference type="OrthoDB" id="2157641at2759"/>
<dbReference type="InterPro" id="IPR035999">
    <property type="entry name" value="Sec7_dom_sf"/>
</dbReference>
<evidence type="ECO:0000259" key="2">
    <source>
        <dbReference type="PROSITE" id="PS50190"/>
    </source>
</evidence>
<dbReference type="GO" id="GO:0005085">
    <property type="term" value="F:guanyl-nucleotide exchange factor activity"/>
    <property type="evidence" value="ECO:0007669"/>
    <property type="project" value="InterPro"/>
</dbReference>
<dbReference type="SMART" id="SM00222">
    <property type="entry name" value="Sec7"/>
    <property type="match status" value="1"/>
</dbReference>
<accession>A0A0J9XB37</accession>
<feature type="region of interest" description="Disordered" evidence="1">
    <location>
        <begin position="933"/>
        <end position="975"/>
    </location>
</feature>
<feature type="region of interest" description="Disordered" evidence="1">
    <location>
        <begin position="303"/>
        <end position="349"/>
    </location>
</feature>
<dbReference type="Gene3D" id="1.10.1000.11">
    <property type="entry name" value="Arf Nucleotide-binding Site Opener,domain 2"/>
    <property type="match status" value="1"/>
</dbReference>
<dbReference type="PANTHER" id="PTHR10663">
    <property type="entry name" value="GUANYL-NUCLEOTIDE EXCHANGE FACTOR"/>
    <property type="match status" value="1"/>
</dbReference>
<keyword evidence="4" id="KW-1185">Reference proteome</keyword>
<feature type="compositionally biased region" description="Low complexity" evidence="1">
    <location>
        <begin position="944"/>
        <end position="961"/>
    </location>
</feature>
<feature type="compositionally biased region" description="Low complexity" evidence="1">
    <location>
        <begin position="317"/>
        <end position="327"/>
    </location>
</feature>
<feature type="region of interest" description="Disordered" evidence="1">
    <location>
        <begin position="47"/>
        <end position="84"/>
    </location>
</feature>
<dbReference type="STRING" id="1173061.A0A0J9XB37"/>
<feature type="compositionally biased region" description="Polar residues" evidence="1">
    <location>
        <begin position="553"/>
        <end position="569"/>
    </location>
</feature>
<dbReference type="GO" id="GO:0032012">
    <property type="term" value="P:regulation of ARF protein signal transduction"/>
    <property type="evidence" value="ECO:0007669"/>
    <property type="project" value="InterPro"/>
</dbReference>
<dbReference type="Pfam" id="PF01369">
    <property type="entry name" value="Sec7"/>
    <property type="match status" value="1"/>
</dbReference>
<dbReference type="InterPro" id="IPR011993">
    <property type="entry name" value="PH-like_dom_sf"/>
</dbReference>